<dbReference type="InterPro" id="IPR045324">
    <property type="entry name" value="Small_multidrug_res"/>
</dbReference>
<evidence type="ECO:0000256" key="7">
    <source>
        <dbReference type="ARBA" id="ARBA00038032"/>
    </source>
</evidence>
<feature type="transmembrane region" description="Helical" evidence="9">
    <location>
        <begin position="34"/>
        <end position="52"/>
    </location>
</feature>
<comment type="similarity">
    <text evidence="7 8">Belongs to the drug/metabolite transporter (DMT) superfamily. Small multidrug resistance (SMR) (TC 2.A.7.1) family.</text>
</comment>
<accession>A0A0N0GPR9</accession>
<dbReference type="SUPFAM" id="SSF103481">
    <property type="entry name" value="Multidrug resistance efflux transporter EmrE"/>
    <property type="match status" value="1"/>
</dbReference>
<dbReference type="OrthoDB" id="9808638at2"/>
<dbReference type="PATRIC" id="fig|857265.3.peg.1620"/>
<evidence type="ECO:0000256" key="9">
    <source>
        <dbReference type="SAM" id="Phobius"/>
    </source>
</evidence>
<dbReference type="PANTHER" id="PTHR30561">
    <property type="entry name" value="SMR FAMILY PROTON-DEPENDENT DRUG EFFLUX TRANSPORTER SUGE"/>
    <property type="match status" value="1"/>
</dbReference>
<name>A0A0N0GPR9_9NEIS</name>
<organism evidence="10 11">
    <name type="scientific">Amantichitinum ursilacus</name>
    <dbReference type="NCBI Taxonomy" id="857265"/>
    <lineage>
        <taxon>Bacteria</taxon>
        <taxon>Pseudomonadati</taxon>
        <taxon>Pseudomonadota</taxon>
        <taxon>Betaproteobacteria</taxon>
        <taxon>Neisseriales</taxon>
        <taxon>Chitinibacteraceae</taxon>
        <taxon>Amantichitinum</taxon>
    </lineage>
</organism>
<dbReference type="PANTHER" id="PTHR30561:SF1">
    <property type="entry name" value="MULTIDRUG TRANSPORTER EMRE"/>
    <property type="match status" value="1"/>
</dbReference>
<gene>
    <name evidence="10" type="primary">ebrA</name>
    <name evidence="10" type="ORF">WG78_07905</name>
</gene>
<dbReference type="GO" id="GO:0005886">
    <property type="term" value="C:plasma membrane"/>
    <property type="evidence" value="ECO:0007669"/>
    <property type="project" value="UniProtKB-SubCell"/>
</dbReference>
<dbReference type="EMBL" id="LAQT01000005">
    <property type="protein sequence ID" value="KPC53751.1"/>
    <property type="molecule type" value="Genomic_DNA"/>
</dbReference>
<evidence type="ECO:0000256" key="5">
    <source>
        <dbReference type="ARBA" id="ARBA00022989"/>
    </source>
</evidence>
<keyword evidence="3" id="KW-1003">Cell membrane</keyword>
<dbReference type="InterPro" id="IPR037185">
    <property type="entry name" value="EmrE-like"/>
</dbReference>
<dbReference type="AlphaFoldDB" id="A0A0N0GPR9"/>
<sequence>MVSTQAAWLVLVASIAAESLGTAALTLSAGFSRIVPSIITALCYILAIWLMALATKRLEMSLAYAVWAGGSAAMTTLIGVVCFGDSMGGLKALGLCTTIAGIVLLNLSASGA</sequence>
<dbReference type="Proteomes" id="UP000037939">
    <property type="component" value="Unassembled WGS sequence"/>
</dbReference>
<keyword evidence="4 8" id="KW-0812">Transmembrane</keyword>
<dbReference type="GO" id="GO:0022857">
    <property type="term" value="F:transmembrane transporter activity"/>
    <property type="evidence" value="ECO:0007669"/>
    <property type="project" value="InterPro"/>
</dbReference>
<feature type="transmembrane region" description="Helical" evidence="9">
    <location>
        <begin position="64"/>
        <end position="83"/>
    </location>
</feature>
<reference evidence="10 11" key="1">
    <citation type="submission" date="2015-07" db="EMBL/GenBank/DDBJ databases">
        <title>Draft genome sequence of the Amantichitinum ursilacus IGB-41, a new chitin-degrading bacterium.</title>
        <authorList>
            <person name="Kirstahler P."/>
            <person name="Guenther M."/>
            <person name="Grumaz C."/>
            <person name="Rupp S."/>
            <person name="Zibek S."/>
            <person name="Sohn K."/>
        </authorList>
    </citation>
    <scope>NUCLEOTIDE SEQUENCE [LARGE SCALE GENOMIC DNA]</scope>
    <source>
        <strain evidence="10 11">IGB-41</strain>
    </source>
</reference>
<dbReference type="STRING" id="857265.WG78_07905"/>
<keyword evidence="2" id="KW-0813">Transport</keyword>
<comment type="caution">
    <text evidence="10">The sequence shown here is derived from an EMBL/GenBank/DDBJ whole genome shotgun (WGS) entry which is preliminary data.</text>
</comment>
<evidence type="ECO:0000256" key="4">
    <source>
        <dbReference type="ARBA" id="ARBA00022692"/>
    </source>
</evidence>
<evidence type="ECO:0000256" key="3">
    <source>
        <dbReference type="ARBA" id="ARBA00022475"/>
    </source>
</evidence>
<evidence type="ECO:0000256" key="2">
    <source>
        <dbReference type="ARBA" id="ARBA00022448"/>
    </source>
</evidence>
<dbReference type="InterPro" id="IPR000390">
    <property type="entry name" value="Small_drug/metabolite_transptr"/>
</dbReference>
<evidence type="ECO:0000256" key="6">
    <source>
        <dbReference type="ARBA" id="ARBA00023136"/>
    </source>
</evidence>
<dbReference type="Pfam" id="PF00893">
    <property type="entry name" value="Multi_Drug_Res"/>
    <property type="match status" value="1"/>
</dbReference>
<proteinExistence type="inferred from homology"/>
<protein>
    <submittedName>
        <fullName evidence="10">Multidrug resistance protein EbrA</fullName>
    </submittedName>
</protein>
<evidence type="ECO:0000313" key="10">
    <source>
        <dbReference type="EMBL" id="KPC53751.1"/>
    </source>
</evidence>
<evidence type="ECO:0000256" key="1">
    <source>
        <dbReference type="ARBA" id="ARBA00004651"/>
    </source>
</evidence>
<keyword evidence="5 9" id="KW-1133">Transmembrane helix</keyword>
<comment type="subcellular location">
    <subcellularLocation>
        <location evidence="1 8">Cell membrane</location>
        <topology evidence="1 8">Multi-pass membrane protein</topology>
    </subcellularLocation>
</comment>
<feature type="transmembrane region" description="Helical" evidence="9">
    <location>
        <begin position="90"/>
        <end position="109"/>
    </location>
</feature>
<evidence type="ECO:0000256" key="8">
    <source>
        <dbReference type="RuleBase" id="RU003942"/>
    </source>
</evidence>
<feature type="transmembrane region" description="Helical" evidence="9">
    <location>
        <begin position="6"/>
        <end position="27"/>
    </location>
</feature>
<keyword evidence="11" id="KW-1185">Reference proteome</keyword>
<evidence type="ECO:0000313" key="11">
    <source>
        <dbReference type="Proteomes" id="UP000037939"/>
    </source>
</evidence>
<dbReference type="Gene3D" id="1.10.3730.20">
    <property type="match status" value="1"/>
</dbReference>
<keyword evidence="6 9" id="KW-0472">Membrane</keyword>
<dbReference type="RefSeq" id="WP_053937246.1">
    <property type="nucleotide sequence ID" value="NZ_LAQT01000005.1"/>
</dbReference>